<accession>A0A6A5KQ42</accession>
<evidence type="ECO:0000313" key="5">
    <source>
        <dbReference type="EMBL" id="KAF1837789.1"/>
    </source>
</evidence>
<dbReference type="OrthoDB" id="241340at2759"/>
<feature type="domain" description="tRNA/rRNA methyltransferase SpoU type" evidence="4">
    <location>
        <begin position="1129"/>
        <end position="1290"/>
    </location>
</feature>
<protein>
    <recommendedName>
        <fullName evidence="4">tRNA/rRNA methyltransferase SpoU type domain-containing protein</fullName>
    </recommendedName>
</protein>
<dbReference type="Pfam" id="PF00588">
    <property type="entry name" value="SpoU_methylase"/>
    <property type="match status" value="1"/>
</dbReference>
<keyword evidence="1" id="KW-0489">Methyltransferase</keyword>
<dbReference type="SUPFAM" id="SSF75217">
    <property type="entry name" value="alpha/beta knot"/>
    <property type="match status" value="1"/>
</dbReference>
<name>A0A6A5KQ42_9PLEO</name>
<dbReference type="InterPro" id="IPR029028">
    <property type="entry name" value="Alpha/beta_knot_MTases"/>
</dbReference>
<evidence type="ECO:0000313" key="6">
    <source>
        <dbReference type="Proteomes" id="UP000800040"/>
    </source>
</evidence>
<dbReference type="InterPro" id="IPR001537">
    <property type="entry name" value="SpoU_MeTrfase"/>
</dbReference>
<dbReference type="InterPro" id="IPR044748">
    <property type="entry name" value="Trm3/TARBP1_C"/>
</dbReference>
<organism evidence="5 6">
    <name type="scientific">Decorospora gaudefroyi</name>
    <dbReference type="NCBI Taxonomy" id="184978"/>
    <lineage>
        <taxon>Eukaryota</taxon>
        <taxon>Fungi</taxon>
        <taxon>Dikarya</taxon>
        <taxon>Ascomycota</taxon>
        <taxon>Pezizomycotina</taxon>
        <taxon>Dothideomycetes</taxon>
        <taxon>Pleosporomycetidae</taxon>
        <taxon>Pleosporales</taxon>
        <taxon>Pleosporineae</taxon>
        <taxon>Pleosporaceae</taxon>
        <taxon>Decorospora</taxon>
    </lineage>
</organism>
<dbReference type="CDD" id="cd18091">
    <property type="entry name" value="SpoU-like_TRM3-like"/>
    <property type="match status" value="1"/>
</dbReference>
<gene>
    <name evidence="5" type="ORF">BDW02DRAFT_595276</name>
</gene>
<evidence type="ECO:0000256" key="1">
    <source>
        <dbReference type="ARBA" id="ARBA00022603"/>
    </source>
</evidence>
<keyword evidence="2" id="KW-0808">Transferase</keyword>
<dbReference type="PANTHER" id="PTHR12029">
    <property type="entry name" value="RNA METHYLTRANSFERASE"/>
    <property type="match status" value="1"/>
</dbReference>
<evidence type="ECO:0000256" key="3">
    <source>
        <dbReference type="SAM" id="MobiDB-lite"/>
    </source>
</evidence>
<dbReference type="InterPro" id="IPR045330">
    <property type="entry name" value="TRM3/TARBP1"/>
</dbReference>
<dbReference type="EMBL" id="ML975258">
    <property type="protein sequence ID" value="KAF1837789.1"/>
    <property type="molecule type" value="Genomic_DNA"/>
</dbReference>
<feature type="compositionally biased region" description="Polar residues" evidence="3">
    <location>
        <begin position="56"/>
        <end position="70"/>
    </location>
</feature>
<dbReference type="Proteomes" id="UP000800040">
    <property type="component" value="Unassembled WGS sequence"/>
</dbReference>
<dbReference type="GO" id="GO:0016423">
    <property type="term" value="F:tRNA (guanine) methyltransferase activity"/>
    <property type="evidence" value="ECO:0007669"/>
    <property type="project" value="InterPro"/>
</dbReference>
<dbReference type="GO" id="GO:0030488">
    <property type="term" value="P:tRNA methylation"/>
    <property type="evidence" value="ECO:0007669"/>
    <property type="project" value="InterPro"/>
</dbReference>
<dbReference type="GO" id="GO:0003723">
    <property type="term" value="F:RNA binding"/>
    <property type="evidence" value="ECO:0007669"/>
    <property type="project" value="InterPro"/>
</dbReference>
<proteinExistence type="predicted"/>
<reference evidence="5" key="1">
    <citation type="submission" date="2020-01" db="EMBL/GenBank/DDBJ databases">
        <authorList>
            <consortium name="DOE Joint Genome Institute"/>
            <person name="Haridas S."/>
            <person name="Albert R."/>
            <person name="Binder M."/>
            <person name="Bloem J."/>
            <person name="Labutti K."/>
            <person name="Salamov A."/>
            <person name="Andreopoulos B."/>
            <person name="Baker S.E."/>
            <person name="Barry K."/>
            <person name="Bills G."/>
            <person name="Bluhm B.H."/>
            <person name="Cannon C."/>
            <person name="Castanera R."/>
            <person name="Culley D.E."/>
            <person name="Daum C."/>
            <person name="Ezra D."/>
            <person name="Gonzalez J.B."/>
            <person name="Henrissat B."/>
            <person name="Kuo A."/>
            <person name="Liang C."/>
            <person name="Lipzen A."/>
            <person name="Lutzoni F."/>
            <person name="Magnuson J."/>
            <person name="Mondo S."/>
            <person name="Nolan M."/>
            <person name="Ohm R."/>
            <person name="Pangilinan J."/>
            <person name="Park H.-J."/>
            <person name="Ramirez L."/>
            <person name="Alfaro M."/>
            <person name="Sun H."/>
            <person name="Tritt A."/>
            <person name="Yoshinaga Y."/>
            <person name="Zwiers L.-H."/>
            <person name="Turgeon B.G."/>
            <person name="Goodwin S.B."/>
            <person name="Spatafora J.W."/>
            <person name="Crous P.W."/>
            <person name="Grigoriev I.V."/>
        </authorList>
    </citation>
    <scope>NUCLEOTIDE SEQUENCE</scope>
    <source>
        <strain evidence="5">P77</strain>
    </source>
</reference>
<evidence type="ECO:0000259" key="4">
    <source>
        <dbReference type="Pfam" id="PF00588"/>
    </source>
</evidence>
<dbReference type="PANTHER" id="PTHR12029:SF11">
    <property type="entry name" value="METHYLTRANSFERASE TARBP1-RELATED"/>
    <property type="match status" value="1"/>
</dbReference>
<keyword evidence="6" id="KW-1185">Reference proteome</keyword>
<feature type="region of interest" description="Disordered" evidence="3">
    <location>
        <begin position="56"/>
        <end position="75"/>
    </location>
</feature>
<dbReference type="Gene3D" id="3.40.1280.10">
    <property type="match status" value="1"/>
</dbReference>
<sequence length="1298" mass="145457">MATAAVLALLDDSTRKIAFESSLTRLKAVPRGIDTDALDICVRLFSSRDAPVSEAASISQNSTASHSTLNPDDDLPREELWDTVLDRLVDEHTSAERLYKIAQICLNNGSFAAARLNTKINIRLTNLINDISFDQESLQGLESAKAYLAFLKCSFWLPRTHCYIANPESLRLISALIGVNGLADAVHDTLSAFFSLLRNKKGLAFARPDTFGQPAEQYSLYLSHDGLESRASIVNQSVWSHLNALDIECFTSRSGKIFRTWFQWITQAASDGLRLECVEDEQYWKKLRLGLVHGHADQRKYCLGIIRQSFLVTPVHIDTPTMAYDASNTNREKYDQYTTLYETIVLHRYTGQVEASLPTLTALLGSPANGIASKITPAMATTLLAAALDPLVQESIRKMIGRWYMDFVIERRGDISGHINFVFEKFLPWATEGSLFTSTFTATRSQTACAHGAVLATVIARFACNTKDNPAFVPSVFHTEPEAEVDNRNGRAVILGVVRFIMDARGRIFQPAIMYLLDGLIKGLQERRAATTSSQPKMTSSELAEILSLARLTGFPEIAGDLHSVYCRKLCDLVEPDLESMEIPTDKSSRAKYQDLENQVDHSTSPEFFEPNDGGLLSLRPFLDELRESKHNCIQGPAFAPACKRLVKLLNQMEFTSVDQNDLHTVLSALWEEAEIRDFVRPFAVHLPPLLFHPTCIQVCVKHDQKADVPADACLNDLLAKAMRRLHKLSKGRSYVLAVFARSLRRAAFTNPSIISILPFENLLLDFVNDPPTIRSEFLFEVAAAGQLEQFLPHRTYTSYYGLREWHAYAAVVDLIRRFPEEEMDAAKRILDCLLEPWESQKPPVPVKSPWKKTLQLQVMLLLSDFCIAESDADGYIDSLVKALVLESWPRYRYLLEWILARIYYRFPGKSSRIIDELSDSEGYKPIHVASLIKLGLLIAPYESDGFVFKLMTQLNAYSASPKVQIRHEANFAFPLVFELAISKGWSRIANDPAFVAMNAFIRRLEKFNASPWTIRTLKLDIEQEFNLAGIFQGRYLSIESPEEELVRYEDFEALESDSHVALPTARILLGEKPTNRYNEAPVAPRQLLTTTDQDTQTTLQTKAGIDLDNLHPASGPPSMQHQRPASVMMVASLIDNPTNLGGLSRISESFGLEAMYIDDIKKVAHKDFKATSVRSEKHLAIHELKETNVPLFLMDAKSKGYEVIGIEQTDRSGILGHASVGVFAEQGAEDKVHHQDIGSLPKRCCLVLGSEKEGISVEVLAVVDRCVEIKTVGVTRSLNVQTAGGIALYEWWREWGR</sequence>
<dbReference type="InterPro" id="IPR029026">
    <property type="entry name" value="tRNA_m1G_MTases_N"/>
</dbReference>
<evidence type="ECO:0000256" key="2">
    <source>
        <dbReference type="ARBA" id="ARBA00022679"/>
    </source>
</evidence>